<dbReference type="AlphaFoldDB" id="A0A7X2XM04"/>
<gene>
    <name evidence="2" type="ORF">GM545_13200</name>
</gene>
<accession>A0A7X2XM04</accession>
<name>A0A7X2XM04_STREE</name>
<feature type="domain" description="GLUG" evidence="1">
    <location>
        <begin position="1"/>
        <end position="27"/>
    </location>
</feature>
<evidence type="ECO:0000259" key="1">
    <source>
        <dbReference type="Pfam" id="PF07581"/>
    </source>
</evidence>
<organism evidence="2 3">
    <name type="scientific">Streptococcus pneumoniae</name>
    <dbReference type="NCBI Taxonomy" id="1313"/>
    <lineage>
        <taxon>Bacteria</taxon>
        <taxon>Bacillati</taxon>
        <taxon>Bacillota</taxon>
        <taxon>Bacilli</taxon>
        <taxon>Lactobacillales</taxon>
        <taxon>Streptococcaceae</taxon>
        <taxon>Streptococcus</taxon>
    </lineage>
</organism>
<feature type="non-terminal residue" evidence="2">
    <location>
        <position position="1"/>
    </location>
</feature>
<evidence type="ECO:0000313" key="3">
    <source>
        <dbReference type="Proteomes" id="UP000467349"/>
    </source>
</evidence>
<dbReference type="InterPro" id="IPR011493">
    <property type="entry name" value="GLUG"/>
</dbReference>
<evidence type="ECO:0000313" key="2">
    <source>
        <dbReference type="EMBL" id="MTV44496.1"/>
    </source>
</evidence>
<comment type="caution">
    <text evidence="2">The sequence shown here is derived from an EMBL/GenBank/DDBJ whole genome shotgun (WGS) entry which is preliminary data.</text>
</comment>
<dbReference type="RefSeq" id="WP_155474365.1">
    <property type="nucleotide sequence ID" value="NZ_WNHU01000418.1"/>
</dbReference>
<dbReference type="EMBL" id="WNHU01000418">
    <property type="protein sequence ID" value="MTV44496.1"/>
    <property type="molecule type" value="Genomic_DNA"/>
</dbReference>
<dbReference type="Proteomes" id="UP000467349">
    <property type="component" value="Unassembled WGS sequence"/>
</dbReference>
<protein>
    <recommendedName>
        <fullName evidence="1">GLUG domain-containing protein</fullName>
    </recommendedName>
</protein>
<feature type="non-terminal residue" evidence="2">
    <location>
        <position position="123"/>
    </location>
</feature>
<sequence length="123" mass="12960">NNQTAGGIVGRLENGALISNSVATGEIRNGQGYSRVGGIVGSTWQNGRVNNVVSNVDVGDGYVITGDQYAAADVKNASTSVDNRKADRFATKLSKDQIDAKVADYGITVTLDDTGQDLKRNLR</sequence>
<proteinExistence type="predicted"/>
<reference evidence="2 3" key="1">
    <citation type="submission" date="2019-11" db="EMBL/GenBank/DDBJ databases">
        <title>Growth characteristics of pneumococcus vary with the chemical composition of the capsule and with environmental conditions.</title>
        <authorList>
            <person name="Tothpal A."/>
            <person name="Desobry K."/>
            <person name="Joshi S."/>
            <person name="Wyllie A.L."/>
            <person name="Weinberger D.M."/>
        </authorList>
    </citation>
    <scope>NUCLEOTIDE SEQUENCE [LARGE SCALE GENOMIC DNA]</scope>
    <source>
        <strain evidence="3">pnumococcus09N</strain>
    </source>
</reference>
<dbReference type="Gene3D" id="2.160.20.110">
    <property type="match status" value="1"/>
</dbReference>
<dbReference type="Pfam" id="PF07581">
    <property type="entry name" value="Glug"/>
    <property type="match status" value="1"/>
</dbReference>